<dbReference type="Pfam" id="PF08445">
    <property type="entry name" value="FR47"/>
    <property type="match status" value="1"/>
</dbReference>
<proteinExistence type="inferred from homology"/>
<feature type="domain" description="Glycine N-acyltransferase N-terminal" evidence="2">
    <location>
        <begin position="49"/>
        <end position="206"/>
    </location>
</feature>
<name>A0A8K0EHH6_BRALA</name>
<dbReference type="PANTHER" id="PTHR15298">
    <property type="entry name" value="L-COA N-ACYLTRANSFERASE-RELATED"/>
    <property type="match status" value="1"/>
</dbReference>
<dbReference type="InterPro" id="IPR010313">
    <property type="entry name" value="Glycine_N-acyltransferase"/>
</dbReference>
<sequence>MIKRMSRFLSRLELRQLVDSLVLDWSDMASHTKAMLYYTAQHYLDGKIPWEMTFEVDRWPDYRAVLWTNDVNDASVPTYIKNCLYLHWSNDDGLRQILTSTSMDWTRQLMLCAFPLRGFSILKEHLEKQGVHVPYPAEDSTAEEPCDTAYYLHKTCPSPEKMNTAGEKVIIAPLKPEHSQLVSKTWKFGGTPAAETYFHFQISTFPSACVYDQYGKPLSWILMNYYGSQGVGYTLPDHRGKRYFQLASRQLISVCLEKGYLPFLFIEEYNEASRNIHKKLGYTWKEAGRCAYIRINR</sequence>
<accession>A0A8K0EHH6</accession>
<organism evidence="4 5">
    <name type="scientific">Branchiostoma lanceolatum</name>
    <name type="common">Common lancelet</name>
    <name type="synonym">Amphioxus lanceolatum</name>
    <dbReference type="NCBI Taxonomy" id="7740"/>
    <lineage>
        <taxon>Eukaryota</taxon>
        <taxon>Metazoa</taxon>
        <taxon>Chordata</taxon>
        <taxon>Cephalochordata</taxon>
        <taxon>Leptocardii</taxon>
        <taxon>Amphioxiformes</taxon>
        <taxon>Branchiostomatidae</taxon>
        <taxon>Branchiostoma</taxon>
    </lineage>
</organism>
<reference evidence="4" key="1">
    <citation type="submission" date="2022-01" db="EMBL/GenBank/DDBJ databases">
        <authorList>
            <person name="Braso-Vives M."/>
        </authorList>
    </citation>
    <scope>NUCLEOTIDE SEQUENCE</scope>
</reference>
<dbReference type="Proteomes" id="UP000838412">
    <property type="component" value="Chromosome 2"/>
</dbReference>
<protein>
    <recommendedName>
        <fullName evidence="1">Glycine N-acyltransferase-like protein</fullName>
        <ecNumber evidence="1">2.3.1.-</ecNumber>
    </recommendedName>
</protein>
<evidence type="ECO:0000259" key="2">
    <source>
        <dbReference type="Pfam" id="PF06021"/>
    </source>
</evidence>
<feature type="domain" description="GCN5-related N-acetyltransferase Rv2170-like" evidence="3">
    <location>
        <begin position="216"/>
        <end position="284"/>
    </location>
</feature>
<evidence type="ECO:0000313" key="5">
    <source>
        <dbReference type="Proteomes" id="UP000838412"/>
    </source>
</evidence>
<comment type="similarity">
    <text evidence="1">Belongs to the glycine N-acyltransferase family.</text>
</comment>
<keyword evidence="5" id="KW-1185">Reference proteome</keyword>
<evidence type="ECO:0000313" key="4">
    <source>
        <dbReference type="EMBL" id="CAH1253373.1"/>
    </source>
</evidence>
<dbReference type="GO" id="GO:0005739">
    <property type="term" value="C:mitochondrion"/>
    <property type="evidence" value="ECO:0007669"/>
    <property type="project" value="InterPro"/>
</dbReference>
<dbReference type="OrthoDB" id="61870at2759"/>
<dbReference type="InterPro" id="IPR015938">
    <property type="entry name" value="Glycine_N-acyltransferase_N"/>
</dbReference>
<dbReference type="AlphaFoldDB" id="A0A8K0EHH6"/>
<dbReference type="SUPFAM" id="SSF55729">
    <property type="entry name" value="Acyl-CoA N-acyltransferases (Nat)"/>
    <property type="match status" value="1"/>
</dbReference>
<gene>
    <name evidence="4" type="primary">GLYATL3</name>
    <name evidence="4" type="ORF">BLAG_LOCUS13178</name>
</gene>
<keyword evidence="1" id="KW-0012">Acyltransferase</keyword>
<keyword evidence="1" id="KW-0808">Transferase</keyword>
<dbReference type="PANTHER" id="PTHR15298:SF1">
    <property type="entry name" value="GLYCINE N-ACYLTRANSFERASE-LIKE PROTEIN"/>
    <property type="match status" value="1"/>
</dbReference>
<dbReference type="Pfam" id="PF06021">
    <property type="entry name" value="Gly_acyl_tr_N"/>
    <property type="match status" value="1"/>
</dbReference>
<dbReference type="Gene3D" id="3.40.630.30">
    <property type="match status" value="1"/>
</dbReference>
<dbReference type="EMBL" id="OV696687">
    <property type="protein sequence ID" value="CAH1253373.1"/>
    <property type="molecule type" value="Genomic_DNA"/>
</dbReference>
<evidence type="ECO:0000256" key="1">
    <source>
        <dbReference type="RuleBase" id="RU368002"/>
    </source>
</evidence>
<dbReference type="EC" id="2.3.1.-" evidence="1"/>
<dbReference type="GO" id="GO:0047961">
    <property type="term" value="F:glycine N-acyltransferase activity"/>
    <property type="evidence" value="ECO:0007669"/>
    <property type="project" value="InterPro"/>
</dbReference>
<dbReference type="InterPro" id="IPR016181">
    <property type="entry name" value="Acyl_CoA_acyltransferase"/>
</dbReference>
<evidence type="ECO:0000259" key="3">
    <source>
        <dbReference type="Pfam" id="PF08445"/>
    </source>
</evidence>
<dbReference type="InterPro" id="IPR013653">
    <property type="entry name" value="GCN5-like_dom"/>
</dbReference>